<organism evidence="9 10">
    <name type="scientific">Lysinibacillus fusiformis</name>
    <dbReference type="NCBI Taxonomy" id="28031"/>
    <lineage>
        <taxon>Bacteria</taxon>
        <taxon>Bacillati</taxon>
        <taxon>Bacillota</taxon>
        <taxon>Bacilli</taxon>
        <taxon>Bacillales</taxon>
        <taxon>Bacillaceae</taxon>
        <taxon>Lysinibacillus</taxon>
    </lineage>
</organism>
<keyword evidence="6 7" id="KW-0472">Membrane</keyword>
<name>A0A2I0V0C4_9BACI</name>
<feature type="transmembrane region" description="Helical" evidence="7">
    <location>
        <begin position="177"/>
        <end position="197"/>
    </location>
</feature>
<evidence type="ECO:0000259" key="8">
    <source>
        <dbReference type="PROSITE" id="PS50850"/>
    </source>
</evidence>
<evidence type="ECO:0000256" key="4">
    <source>
        <dbReference type="ARBA" id="ARBA00022692"/>
    </source>
</evidence>
<evidence type="ECO:0000256" key="1">
    <source>
        <dbReference type="ARBA" id="ARBA00004651"/>
    </source>
</evidence>
<evidence type="ECO:0000256" key="7">
    <source>
        <dbReference type="SAM" id="Phobius"/>
    </source>
</evidence>
<feature type="transmembrane region" description="Helical" evidence="7">
    <location>
        <begin position="285"/>
        <end position="304"/>
    </location>
</feature>
<evidence type="ECO:0000256" key="5">
    <source>
        <dbReference type="ARBA" id="ARBA00022989"/>
    </source>
</evidence>
<dbReference type="PANTHER" id="PTHR43124">
    <property type="entry name" value="PURINE EFFLUX PUMP PBUE"/>
    <property type="match status" value="1"/>
</dbReference>
<dbReference type="InterPro" id="IPR050189">
    <property type="entry name" value="MFS_Efflux_Transporters"/>
</dbReference>
<keyword evidence="3" id="KW-1003">Cell membrane</keyword>
<evidence type="ECO:0000256" key="6">
    <source>
        <dbReference type="ARBA" id="ARBA00023136"/>
    </source>
</evidence>
<dbReference type="Proteomes" id="UP000234956">
    <property type="component" value="Unassembled WGS sequence"/>
</dbReference>
<evidence type="ECO:0000313" key="9">
    <source>
        <dbReference type="EMBL" id="PKU51763.1"/>
    </source>
</evidence>
<dbReference type="AlphaFoldDB" id="A0A2I0V0C4"/>
<feature type="transmembrane region" description="Helical" evidence="7">
    <location>
        <begin position="310"/>
        <end position="333"/>
    </location>
</feature>
<feature type="transmembrane region" description="Helical" evidence="7">
    <location>
        <begin position="345"/>
        <end position="366"/>
    </location>
</feature>
<feature type="domain" description="Major facilitator superfamily (MFS) profile" evidence="8">
    <location>
        <begin position="25"/>
        <end position="401"/>
    </location>
</feature>
<feature type="transmembrane region" description="Helical" evidence="7">
    <location>
        <begin position="372"/>
        <end position="392"/>
    </location>
</feature>
<evidence type="ECO:0000256" key="3">
    <source>
        <dbReference type="ARBA" id="ARBA00022475"/>
    </source>
</evidence>
<dbReference type="InterPro" id="IPR020846">
    <property type="entry name" value="MFS_dom"/>
</dbReference>
<dbReference type="InterPro" id="IPR011701">
    <property type="entry name" value="MFS"/>
</dbReference>
<feature type="transmembrane region" description="Helical" evidence="7">
    <location>
        <begin position="258"/>
        <end position="278"/>
    </location>
</feature>
<comment type="subcellular location">
    <subcellularLocation>
        <location evidence="1">Cell membrane</location>
        <topology evidence="1">Multi-pass membrane protein</topology>
    </subcellularLocation>
</comment>
<sequence length="402" mass="42757">MNNNDLTKQNEKSVAIPSERLPWAGLIALAMAGFICILTETIPAGLLIQISEGLAVSESLAGQLITAYALGSLIAAIPITTATQGWHRKPLLLLCIIGFLVFNTITALSSSFTLTIIARFFAGVTAGVLWGMSAGYARLMAPELLKGRAMAVAMIGTPLALAFGVPAGAFLGSLVGWRSVFGIMSLLAVLLILWIIWKIPDFPGQTSEKRMTLLKVFITPGVRPILFVVLVWILSHNILYTYIGPYLSEAGLAQRVDLVLLVFGIASLVGIWAIGIFIERILRTLVLMSLAGFGLASLLLGIGISHPTIIYIAVALWGLTFGGAATLTQTAIADNAKKGADIAQSMLVTVWNLAIGGGSAIGAILMESFDVVSFPWVMFILILLGFLVAFRANVSGFPQTKQ</sequence>
<keyword evidence="4 7" id="KW-0812">Transmembrane</keyword>
<dbReference type="RefSeq" id="WP_101966764.1">
    <property type="nucleotide sequence ID" value="NZ_PDFK01000003.1"/>
</dbReference>
<feature type="transmembrane region" description="Helical" evidence="7">
    <location>
        <begin position="60"/>
        <end position="79"/>
    </location>
</feature>
<dbReference type="PANTHER" id="PTHR43124:SF3">
    <property type="entry name" value="CHLORAMPHENICOL EFFLUX PUMP RV0191"/>
    <property type="match status" value="1"/>
</dbReference>
<accession>A0A2I0V0C4</accession>
<keyword evidence="2" id="KW-0813">Transport</keyword>
<reference evidence="9 10" key="1">
    <citation type="submission" date="2017-10" db="EMBL/GenBank/DDBJ databases">
        <title>Draft genome of Lysinibacillus fusiformis strain Juneja, a laboratory-derived pathogen of Drosophila melanogaster.</title>
        <authorList>
            <person name="Smith B.R."/>
            <person name="Unckless R.L."/>
        </authorList>
    </citation>
    <scope>NUCLEOTIDE SEQUENCE [LARGE SCALE GENOMIC DNA]</scope>
    <source>
        <strain evidence="9 10">Juneja</strain>
    </source>
</reference>
<feature type="transmembrane region" description="Helical" evidence="7">
    <location>
        <begin position="21"/>
        <end position="48"/>
    </location>
</feature>
<dbReference type="EMBL" id="PDFK01000003">
    <property type="protein sequence ID" value="PKU51763.1"/>
    <property type="molecule type" value="Genomic_DNA"/>
</dbReference>
<dbReference type="GO" id="GO:0005886">
    <property type="term" value="C:plasma membrane"/>
    <property type="evidence" value="ECO:0007669"/>
    <property type="project" value="UniProtKB-SubCell"/>
</dbReference>
<dbReference type="GO" id="GO:0022857">
    <property type="term" value="F:transmembrane transporter activity"/>
    <property type="evidence" value="ECO:0007669"/>
    <property type="project" value="InterPro"/>
</dbReference>
<feature type="transmembrane region" description="Helical" evidence="7">
    <location>
        <begin position="116"/>
        <end position="137"/>
    </location>
</feature>
<protein>
    <submittedName>
        <fullName evidence="9">MFS transporter</fullName>
    </submittedName>
</protein>
<feature type="transmembrane region" description="Helical" evidence="7">
    <location>
        <begin position="217"/>
        <end position="238"/>
    </location>
</feature>
<evidence type="ECO:0000313" key="10">
    <source>
        <dbReference type="Proteomes" id="UP000234956"/>
    </source>
</evidence>
<comment type="caution">
    <text evidence="9">The sequence shown here is derived from an EMBL/GenBank/DDBJ whole genome shotgun (WGS) entry which is preliminary data.</text>
</comment>
<gene>
    <name evidence="9" type="ORF">CRI88_13865</name>
</gene>
<dbReference type="Pfam" id="PF07690">
    <property type="entry name" value="MFS_1"/>
    <property type="match status" value="1"/>
</dbReference>
<dbReference type="Gene3D" id="1.20.1250.20">
    <property type="entry name" value="MFS general substrate transporter like domains"/>
    <property type="match status" value="1"/>
</dbReference>
<feature type="transmembrane region" description="Helical" evidence="7">
    <location>
        <begin position="149"/>
        <end position="171"/>
    </location>
</feature>
<proteinExistence type="predicted"/>
<dbReference type="PROSITE" id="PS50850">
    <property type="entry name" value="MFS"/>
    <property type="match status" value="1"/>
</dbReference>
<dbReference type="InterPro" id="IPR036259">
    <property type="entry name" value="MFS_trans_sf"/>
</dbReference>
<evidence type="ECO:0000256" key="2">
    <source>
        <dbReference type="ARBA" id="ARBA00022448"/>
    </source>
</evidence>
<dbReference type="SUPFAM" id="SSF103473">
    <property type="entry name" value="MFS general substrate transporter"/>
    <property type="match status" value="1"/>
</dbReference>
<dbReference type="CDD" id="cd17324">
    <property type="entry name" value="MFS_NepI_like"/>
    <property type="match status" value="1"/>
</dbReference>
<feature type="transmembrane region" description="Helical" evidence="7">
    <location>
        <begin position="91"/>
        <end position="110"/>
    </location>
</feature>
<keyword evidence="5 7" id="KW-1133">Transmembrane helix</keyword>